<reference evidence="2" key="1">
    <citation type="submission" date="2016-11" db="UniProtKB">
        <authorList>
            <consortium name="WormBaseParasite"/>
        </authorList>
    </citation>
    <scope>IDENTIFICATION</scope>
</reference>
<proteinExistence type="predicted"/>
<protein>
    <submittedName>
        <fullName evidence="2">Glyco_hydro_38C domain-containing protein</fullName>
    </submittedName>
</protein>
<evidence type="ECO:0000313" key="2">
    <source>
        <dbReference type="WBParaSite" id="BXY_0878500.1"/>
    </source>
</evidence>
<dbReference type="PANTHER" id="PTHR10974:SF6">
    <property type="entry name" value="PROTEIN CBG19234"/>
    <property type="match status" value="1"/>
</dbReference>
<organism evidence="1 2">
    <name type="scientific">Bursaphelenchus xylophilus</name>
    <name type="common">Pinewood nematode worm</name>
    <name type="synonym">Aphelenchoides xylophilus</name>
    <dbReference type="NCBI Taxonomy" id="6326"/>
    <lineage>
        <taxon>Eukaryota</taxon>
        <taxon>Metazoa</taxon>
        <taxon>Ecdysozoa</taxon>
        <taxon>Nematoda</taxon>
        <taxon>Chromadorea</taxon>
        <taxon>Rhabditida</taxon>
        <taxon>Tylenchina</taxon>
        <taxon>Tylenchomorpha</taxon>
        <taxon>Aphelenchoidea</taxon>
        <taxon>Aphelenchoididae</taxon>
        <taxon>Bursaphelenchus</taxon>
    </lineage>
</organism>
<dbReference type="PANTHER" id="PTHR10974">
    <property type="entry name" value="FI08016P-RELATED"/>
    <property type="match status" value="1"/>
</dbReference>
<sequence length="398" mass="46561">MQRVVCGRRRRPVRMKAYWWRVLHPTRWRSLVLVVLCFSASLVVYKSITVTKSINDAMQFSNQKYEQLLNDSYSPFPAQFPYFGSLLENECKFPSLLPWENDISFRVAGPLSCTKNMPDIVTLDEENVLSIHDDLDEKWKRRKAKIRCTVSKLSGGLRPKNTEMHEIPTNLTLYMDSRTKIDMDQFVVRCFETPQTGKNETKKDEYKIYQRPFAGYAKQGVSLFNNFFGKETSKYRGYNLFRELVPTTRTCLDAGIPENFCLCMPQDPLPRIERNSTKFQKMEEAIRSKLAEYECLDPGSLKIEENELRTHAINDAARKGMRNMPLDETEEPPKMFKEHRFIYPRVTVATKTASIRRLLFEVKFYTKAERMNVISDPVFINEDNKPSQIAIEYICRIP</sequence>
<dbReference type="InterPro" id="IPR004245">
    <property type="entry name" value="DUF229"/>
</dbReference>
<dbReference type="GO" id="GO:0005615">
    <property type="term" value="C:extracellular space"/>
    <property type="evidence" value="ECO:0007669"/>
    <property type="project" value="TreeGrafter"/>
</dbReference>
<dbReference type="AlphaFoldDB" id="A0A1I7S6Z6"/>
<dbReference type="Pfam" id="PF02995">
    <property type="entry name" value="DUF229"/>
    <property type="match status" value="1"/>
</dbReference>
<evidence type="ECO:0000313" key="1">
    <source>
        <dbReference type="Proteomes" id="UP000095284"/>
    </source>
</evidence>
<dbReference type="WBParaSite" id="BXY_0878500.1">
    <property type="protein sequence ID" value="BXY_0878500.1"/>
    <property type="gene ID" value="BXY_0878500"/>
</dbReference>
<accession>A0A1I7S6Z6</accession>
<dbReference type="Proteomes" id="UP000095284">
    <property type="component" value="Unplaced"/>
</dbReference>
<name>A0A1I7S6Z6_BURXY</name>